<dbReference type="EMBL" id="RBIG01000002">
    <property type="protein sequence ID" value="RKQ70488.1"/>
    <property type="molecule type" value="Genomic_DNA"/>
</dbReference>
<keyword evidence="5 6" id="KW-0269">Exonuclease</keyword>
<dbReference type="NCBIfam" id="TIGR01388">
    <property type="entry name" value="rnd"/>
    <property type="match status" value="1"/>
</dbReference>
<dbReference type="RefSeq" id="WP_121220285.1">
    <property type="nucleotide sequence ID" value="NZ_RBIG01000002.1"/>
</dbReference>
<dbReference type="PANTHER" id="PTHR47649:SF1">
    <property type="entry name" value="RIBONUCLEASE D"/>
    <property type="match status" value="1"/>
</dbReference>
<sequence>MTTLITDTKTLDVFCRGLAKAEYITVDTEFMREKTYYPQLCLIQLAGPDTAAAIDPLAPGIDLKPVFDLLADPGILKVFHAARQDIEIFYQLTGVVPAPLFDTQVAAMVCGFGDSVGYETLATKLANARIDKSSRFTDWSHRPLAPHQLDYALADVTHLRIIYDKLSAMLEKNGRASWLTEEMAVLSNPATYDADPMDSWRRLKPRTNSTKFLAILREIAAWREIEARKRDLPRNRLLRDEALLEIAARVPNNADELAKIRALSKGFAEGPMGRQLLEAAQRGLDLPKEQRPELPQKADLPAGRGPILELLKVLLKLRCEEHQAAQKLVANSADLEAIAADDNADTPALRGWRRDIFGEDALALKHGRLALTADGSSVRVVPVHELEPAP</sequence>
<comment type="subcellular location">
    <subcellularLocation>
        <location evidence="6">Cytoplasm</location>
    </subcellularLocation>
</comment>
<dbReference type="HAMAP" id="MF_01899">
    <property type="entry name" value="RNase_D"/>
    <property type="match status" value="1"/>
</dbReference>
<comment type="function">
    <text evidence="6">Exonuclease involved in the 3' processing of various precursor tRNAs. Initiates hydrolysis at the 3'-terminus of an RNA molecule and releases 5'-mononucleotides.</text>
</comment>
<dbReference type="InterPro" id="IPR051086">
    <property type="entry name" value="RNase_D-like"/>
</dbReference>
<dbReference type="GO" id="GO:0033890">
    <property type="term" value="F:ribonuclease D activity"/>
    <property type="evidence" value="ECO:0007669"/>
    <property type="project" value="UniProtKB-UniRule"/>
</dbReference>
<proteinExistence type="inferred from homology"/>
<keyword evidence="4 6" id="KW-0378">Hydrolase</keyword>
<evidence type="ECO:0000256" key="4">
    <source>
        <dbReference type="ARBA" id="ARBA00022801"/>
    </source>
</evidence>
<evidence type="ECO:0000256" key="5">
    <source>
        <dbReference type="ARBA" id="ARBA00022839"/>
    </source>
</evidence>
<comment type="similarity">
    <text evidence="6">Belongs to the RNase D family.</text>
</comment>
<dbReference type="OrthoDB" id="9800549at2"/>
<dbReference type="SMART" id="SM00474">
    <property type="entry name" value="35EXOc"/>
    <property type="match status" value="1"/>
</dbReference>
<dbReference type="InterPro" id="IPR002121">
    <property type="entry name" value="HRDC_dom"/>
</dbReference>
<dbReference type="CDD" id="cd06142">
    <property type="entry name" value="RNaseD_exo"/>
    <property type="match status" value="1"/>
</dbReference>
<dbReference type="Pfam" id="PF00570">
    <property type="entry name" value="HRDC"/>
    <property type="match status" value="1"/>
</dbReference>
<keyword evidence="3 6" id="KW-0540">Nuclease</keyword>
<dbReference type="Gene3D" id="3.30.420.10">
    <property type="entry name" value="Ribonuclease H-like superfamily/Ribonuclease H"/>
    <property type="match status" value="1"/>
</dbReference>
<dbReference type="GO" id="GO:0000166">
    <property type="term" value="F:nucleotide binding"/>
    <property type="evidence" value="ECO:0007669"/>
    <property type="project" value="InterPro"/>
</dbReference>
<comment type="catalytic activity">
    <reaction evidence="6">
        <text>Exonucleolytic cleavage that removes extra residues from the 3'-terminus of tRNA to produce 5'-mononucleotides.</text>
        <dbReference type="EC" id="3.1.13.5"/>
    </reaction>
</comment>
<comment type="caution">
    <text evidence="8">The sequence shown here is derived from an EMBL/GenBank/DDBJ whole genome shotgun (WGS) entry which is preliminary data.</text>
</comment>
<organism evidence="8 9">
    <name type="scientific">Oceanibaculum indicum</name>
    <dbReference type="NCBI Taxonomy" id="526216"/>
    <lineage>
        <taxon>Bacteria</taxon>
        <taxon>Pseudomonadati</taxon>
        <taxon>Pseudomonadota</taxon>
        <taxon>Alphaproteobacteria</taxon>
        <taxon>Rhodospirillales</taxon>
        <taxon>Oceanibaculaceae</taxon>
        <taxon>Oceanibaculum</taxon>
    </lineage>
</organism>
<evidence type="ECO:0000313" key="8">
    <source>
        <dbReference type="EMBL" id="RKQ70488.1"/>
    </source>
</evidence>
<evidence type="ECO:0000256" key="3">
    <source>
        <dbReference type="ARBA" id="ARBA00022722"/>
    </source>
</evidence>
<dbReference type="AlphaFoldDB" id="A0A420WHK6"/>
<dbReference type="EC" id="3.1.13.5" evidence="6"/>
<dbReference type="SMART" id="SM00341">
    <property type="entry name" value="HRDC"/>
    <property type="match status" value="1"/>
</dbReference>
<gene>
    <name evidence="6" type="primary">rnd</name>
    <name evidence="8" type="ORF">BCL74_2436</name>
</gene>
<feature type="domain" description="HRDC" evidence="7">
    <location>
        <begin position="209"/>
        <end position="290"/>
    </location>
</feature>
<dbReference type="GO" id="GO:0003676">
    <property type="term" value="F:nucleic acid binding"/>
    <property type="evidence" value="ECO:0007669"/>
    <property type="project" value="InterPro"/>
</dbReference>
<dbReference type="SUPFAM" id="SSF53098">
    <property type="entry name" value="Ribonuclease H-like"/>
    <property type="match status" value="1"/>
</dbReference>
<dbReference type="InterPro" id="IPR006292">
    <property type="entry name" value="RNase_D"/>
</dbReference>
<dbReference type="Gene3D" id="1.10.150.80">
    <property type="entry name" value="HRDC domain"/>
    <property type="match status" value="1"/>
</dbReference>
<dbReference type="GO" id="GO:0042780">
    <property type="term" value="P:tRNA 3'-end processing"/>
    <property type="evidence" value="ECO:0007669"/>
    <property type="project" value="UniProtKB-UniRule"/>
</dbReference>
<protein>
    <recommendedName>
        <fullName evidence="6">Ribonuclease D</fullName>
        <shortName evidence="6">RNase D</shortName>
        <ecNumber evidence="6">3.1.13.5</ecNumber>
    </recommendedName>
</protein>
<dbReference type="PANTHER" id="PTHR47649">
    <property type="entry name" value="RIBONUCLEASE D"/>
    <property type="match status" value="1"/>
</dbReference>
<dbReference type="Proteomes" id="UP000277424">
    <property type="component" value="Unassembled WGS sequence"/>
</dbReference>
<dbReference type="InterPro" id="IPR002562">
    <property type="entry name" value="3'-5'_exonuclease_dom"/>
</dbReference>
<name>A0A420WHK6_9PROT</name>
<dbReference type="SUPFAM" id="SSF47819">
    <property type="entry name" value="HRDC-like"/>
    <property type="match status" value="2"/>
</dbReference>
<dbReference type="Pfam" id="PF01612">
    <property type="entry name" value="DNA_pol_A_exo1"/>
    <property type="match status" value="1"/>
</dbReference>
<evidence type="ECO:0000259" key="7">
    <source>
        <dbReference type="PROSITE" id="PS50967"/>
    </source>
</evidence>
<dbReference type="InterPro" id="IPR036397">
    <property type="entry name" value="RNaseH_sf"/>
</dbReference>
<dbReference type="PROSITE" id="PS50967">
    <property type="entry name" value="HRDC"/>
    <property type="match status" value="1"/>
</dbReference>
<dbReference type="InterPro" id="IPR012337">
    <property type="entry name" value="RNaseH-like_sf"/>
</dbReference>
<evidence type="ECO:0000256" key="2">
    <source>
        <dbReference type="ARBA" id="ARBA00022694"/>
    </source>
</evidence>
<keyword evidence="1 6" id="KW-0963">Cytoplasm</keyword>
<evidence type="ECO:0000313" key="9">
    <source>
        <dbReference type="Proteomes" id="UP000277424"/>
    </source>
</evidence>
<accession>A0A420WHK6</accession>
<evidence type="ECO:0000256" key="1">
    <source>
        <dbReference type="ARBA" id="ARBA00022490"/>
    </source>
</evidence>
<reference evidence="8 9" key="1">
    <citation type="submission" date="2018-10" db="EMBL/GenBank/DDBJ databases">
        <title>Comparative analysis of microorganisms from saline springs in Andes Mountain Range, Colombia.</title>
        <authorList>
            <person name="Rubin E."/>
        </authorList>
    </citation>
    <scope>NUCLEOTIDE SEQUENCE [LARGE SCALE GENOMIC DNA]</scope>
    <source>
        <strain evidence="8 9">USBA 36</strain>
    </source>
</reference>
<comment type="cofactor">
    <cofactor evidence="6">
        <name>a divalent metal cation</name>
        <dbReference type="ChEBI" id="CHEBI:60240"/>
    </cofactor>
</comment>
<dbReference type="GO" id="GO:0005737">
    <property type="term" value="C:cytoplasm"/>
    <property type="evidence" value="ECO:0007669"/>
    <property type="project" value="UniProtKB-SubCell"/>
</dbReference>
<dbReference type="InterPro" id="IPR010997">
    <property type="entry name" value="HRDC-like_sf"/>
</dbReference>
<evidence type="ECO:0000256" key="6">
    <source>
        <dbReference type="HAMAP-Rule" id="MF_01899"/>
    </source>
</evidence>
<dbReference type="InterPro" id="IPR044876">
    <property type="entry name" value="HRDC_dom_sf"/>
</dbReference>
<keyword evidence="2 6" id="KW-0819">tRNA processing</keyword>
<dbReference type="GO" id="GO:0008408">
    <property type="term" value="F:3'-5' exonuclease activity"/>
    <property type="evidence" value="ECO:0007669"/>
    <property type="project" value="InterPro"/>
</dbReference>